<accession>A0A1G2F1C2</accession>
<name>A0A1G2F1C2_9BACT</name>
<evidence type="ECO:0008006" key="3">
    <source>
        <dbReference type="Google" id="ProtNLM"/>
    </source>
</evidence>
<evidence type="ECO:0000313" key="2">
    <source>
        <dbReference type="Proteomes" id="UP000177810"/>
    </source>
</evidence>
<dbReference type="AlphaFoldDB" id="A0A1G2F1C2"/>
<reference evidence="1 2" key="1">
    <citation type="journal article" date="2016" name="Nat. Commun.">
        <title>Thousands of microbial genomes shed light on interconnected biogeochemical processes in an aquifer system.</title>
        <authorList>
            <person name="Anantharaman K."/>
            <person name="Brown C.T."/>
            <person name="Hug L.A."/>
            <person name="Sharon I."/>
            <person name="Castelle C.J."/>
            <person name="Probst A.J."/>
            <person name="Thomas B.C."/>
            <person name="Singh A."/>
            <person name="Wilkins M.J."/>
            <person name="Karaoz U."/>
            <person name="Brodie E.L."/>
            <person name="Williams K.H."/>
            <person name="Hubbard S.S."/>
            <person name="Banfield J.F."/>
        </authorList>
    </citation>
    <scope>NUCLEOTIDE SEQUENCE [LARGE SCALE GENOMIC DNA]</scope>
</reference>
<dbReference type="Proteomes" id="UP000177810">
    <property type="component" value="Unassembled WGS sequence"/>
</dbReference>
<protein>
    <recommendedName>
        <fullName evidence="3">Tetratricopeptide repeat protein</fullName>
    </recommendedName>
</protein>
<dbReference type="EMBL" id="MHMT01000030">
    <property type="protein sequence ID" value="OGZ31874.1"/>
    <property type="molecule type" value="Genomic_DNA"/>
</dbReference>
<dbReference type="STRING" id="1801990.A2V69_00450"/>
<gene>
    <name evidence="1" type="ORF">A2V69_00450</name>
</gene>
<organism evidence="1 2">
    <name type="scientific">Candidatus Portnoybacteria bacterium RBG_13_40_8</name>
    <dbReference type="NCBI Taxonomy" id="1801990"/>
    <lineage>
        <taxon>Bacteria</taxon>
        <taxon>Candidatus Portnoyibacteriota</taxon>
    </lineage>
</organism>
<proteinExistence type="predicted"/>
<sequence>MQKSEFKNLITKGEIAREKKDYKTALACFDEAMLVSGKHNLWANFIEALGHKIVIDKHFWWETKDKGFLELMRADVELGLGISKLKKLPPRYLAVFQLRMGDVLTEEKNFKESVKWYLWAVRSLKGTPKNAGYGEYLGHYGKGLVLANKEKKAKNVLLKSLNLIRKDKNLRHFHRLILESGVISWLALAIKKEDSRKSEELFSEAFAMGRELKNKYKMSMRLKQMEVMKKEFEF</sequence>
<dbReference type="Gene3D" id="1.25.40.10">
    <property type="entry name" value="Tetratricopeptide repeat domain"/>
    <property type="match status" value="1"/>
</dbReference>
<dbReference type="InterPro" id="IPR011990">
    <property type="entry name" value="TPR-like_helical_dom_sf"/>
</dbReference>
<evidence type="ECO:0000313" key="1">
    <source>
        <dbReference type="EMBL" id="OGZ31874.1"/>
    </source>
</evidence>
<comment type="caution">
    <text evidence="1">The sequence shown here is derived from an EMBL/GenBank/DDBJ whole genome shotgun (WGS) entry which is preliminary data.</text>
</comment>
<dbReference type="SUPFAM" id="SSF48452">
    <property type="entry name" value="TPR-like"/>
    <property type="match status" value="1"/>
</dbReference>